<dbReference type="Proteomes" id="UP000607559">
    <property type="component" value="Unassembled WGS sequence"/>
</dbReference>
<keyword evidence="3" id="KW-1185">Reference proteome</keyword>
<evidence type="ECO:0008006" key="4">
    <source>
        <dbReference type="Google" id="ProtNLM"/>
    </source>
</evidence>
<comment type="caution">
    <text evidence="2">The sequence shown here is derived from an EMBL/GenBank/DDBJ whole genome shotgun (WGS) entry which is preliminary data.</text>
</comment>
<name>A0A8J2UEN4_9BACT</name>
<dbReference type="Pfam" id="PF06170">
    <property type="entry name" value="DUF983"/>
    <property type="match status" value="1"/>
</dbReference>
<dbReference type="EMBL" id="BMJC01000003">
    <property type="protein sequence ID" value="GGB06200.1"/>
    <property type="molecule type" value="Genomic_DNA"/>
</dbReference>
<keyword evidence="1" id="KW-1133">Transmembrane helix</keyword>
<feature type="transmembrane region" description="Helical" evidence="1">
    <location>
        <begin position="26"/>
        <end position="47"/>
    </location>
</feature>
<sequence length="99" mass="11319">MKMNEHCPVCGQPFEIEVGFWFGTGYVSYALAIAVCVASFIAWKVLIGMSLQDNRLFWWMGVNGILLLLLQPVLMRLSRTIWLNFFVRYDPETIGNLAS</sequence>
<reference evidence="2" key="2">
    <citation type="submission" date="2020-09" db="EMBL/GenBank/DDBJ databases">
        <authorList>
            <person name="Sun Q."/>
            <person name="Zhou Y."/>
        </authorList>
    </citation>
    <scope>NUCLEOTIDE SEQUENCE</scope>
    <source>
        <strain evidence="2">CGMCC 1.15448</strain>
    </source>
</reference>
<feature type="transmembrane region" description="Helical" evidence="1">
    <location>
        <begin position="56"/>
        <end position="74"/>
    </location>
</feature>
<proteinExistence type="predicted"/>
<reference evidence="2" key="1">
    <citation type="journal article" date="2014" name="Int. J. Syst. Evol. Microbiol.">
        <title>Complete genome sequence of Corynebacterium casei LMG S-19264T (=DSM 44701T), isolated from a smear-ripened cheese.</title>
        <authorList>
            <consortium name="US DOE Joint Genome Institute (JGI-PGF)"/>
            <person name="Walter F."/>
            <person name="Albersmeier A."/>
            <person name="Kalinowski J."/>
            <person name="Ruckert C."/>
        </authorList>
    </citation>
    <scope>NUCLEOTIDE SEQUENCE</scope>
    <source>
        <strain evidence="2">CGMCC 1.15448</strain>
    </source>
</reference>
<keyword evidence="1" id="KW-0472">Membrane</keyword>
<evidence type="ECO:0000256" key="1">
    <source>
        <dbReference type="SAM" id="Phobius"/>
    </source>
</evidence>
<gene>
    <name evidence="2" type="ORF">GCM10011511_32030</name>
</gene>
<evidence type="ECO:0000313" key="2">
    <source>
        <dbReference type="EMBL" id="GGB06200.1"/>
    </source>
</evidence>
<dbReference type="InterPro" id="IPR009325">
    <property type="entry name" value="DUF983"/>
</dbReference>
<keyword evidence="1" id="KW-0812">Transmembrane</keyword>
<organism evidence="2 3">
    <name type="scientific">Puia dinghuensis</name>
    <dbReference type="NCBI Taxonomy" id="1792502"/>
    <lineage>
        <taxon>Bacteria</taxon>
        <taxon>Pseudomonadati</taxon>
        <taxon>Bacteroidota</taxon>
        <taxon>Chitinophagia</taxon>
        <taxon>Chitinophagales</taxon>
        <taxon>Chitinophagaceae</taxon>
        <taxon>Puia</taxon>
    </lineage>
</organism>
<evidence type="ECO:0000313" key="3">
    <source>
        <dbReference type="Proteomes" id="UP000607559"/>
    </source>
</evidence>
<protein>
    <recommendedName>
        <fullName evidence="4">DUF983 domain-containing protein</fullName>
    </recommendedName>
</protein>
<dbReference type="AlphaFoldDB" id="A0A8J2UEN4"/>
<accession>A0A8J2UEN4</accession>